<gene>
    <name evidence="1" type="ORF">MSG28_001102</name>
</gene>
<sequence>MQKCGKFYLSQKMTHGTRPRWLPMVGSSNAVQKLTKFYGSQWKALSHLAKEYSSEVLGLKLGSDLVVVVYGDRNIRQVFIDTEFEGRPDSFFIKLRCFGKRMGESIAKDRLTLLLDLLSARSKAFSMAGGWLNQFPWCRFIFPEASGYTLIRRINKQLADIIEEAIENHKNKATNNDFIYSYLEHMKDNKDTFTGKELRLVYTSAFLLEVQRYYTIVPLAGPRRVLSDTVIGGYSIPKETTILLAVGDLNFDPNLYDDPHEFKPERFINEQGALKNAEHVYTFGLGRPPLDSIYSLGSTIIRTDENARDAGDAVRYLFTGLGGSAAWSQCQRGLNHTQCISPAELVRRCAKRDHIEVKITRQFETEDRSIITTRFFVSAIVWTLNFLLSTVTDDSILKNLMGAFRAKKKYGPPDPEDRQQRRNYNVHIYHRKCLHNCMILDEDVTCNHLPLMHTEKARTSVGSSETSLTHLYEADPKRQPSSVINLDISTLD</sequence>
<accession>A0ACC0K440</accession>
<name>A0ACC0K440_CHOFU</name>
<dbReference type="EMBL" id="CM046131">
    <property type="protein sequence ID" value="KAI8431026.1"/>
    <property type="molecule type" value="Genomic_DNA"/>
</dbReference>
<evidence type="ECO:0000313" key="2">
    <source>
        <dbReference type="Proteomes" id="UP001064048"/>
    </source>
</evidence>
<keyword evidence="2" id="KW-1185">Reference proteome</keyword>
<reference evidence="1 2" key="1">
    <citation type="journal article" date="2022" name="Genome Biol. Evol.">
        <title>The Spruce Budworm Genome: Reconstructing the Evolutionary History of Antifreeze Proteins.</title>
        <authorList>
            <person name="Beliveau C."/>
            <person name="Gagne P."/>
            <person name="Picq S."/>
            <person name="Vernygora O."/>
            <person name="Keeling C.I."/>
            <person name="Pinkney K."/>
            <person name="Doucet D."/>
            <person name="Wen F."/>
            <person name="Johnston J.S."/>
            <person name="Maaroufi H."/>
            <person name="Boyle B."/>
            <person name="Laroche J."/>
            <person name="Dewar K."/>
            <person name="Juretic N."/>
            <person name="Blackburn G."/>
            <person name="Nisole A."/>
            <person name="Brunet B."/>
            <person name="Brandao M."/>
            <person name="Lumley L."/>
            <person name="Duan J."/>
            <person name="Quan G."/>
            <person name="Lucarotti C.J."/>
            <person name="Roe A.D."/>
            <person name="Sperling F.A.H."/>
            <person name="Levesque R.C."/>
            <person name="Cusson M."/>
        </authorList>
    </citation>
    <scope>NUCLEOTIDE SEQUENCE [LARGE SCALE GENOMIC DNA]</scope>
    <source>
        <strain evidence="1">Glfc:IPQL:Cfum</strain>
    </source>
</reference>
<comment type="caution">
    <text evidence="1">The sequence shown here is derived from an EMBL/GenBank/DDBJ whole genome shotgun (WGS) entry which is preliminary data.</text>
</comment>
<evidence type="ECO:0000313" key="1">
    <source>
        <dbReference type="EMBL" id="KAI8431026.1"/>
    </source>
</evidence>
<organism evidence="1 2">
    <name type="scientific">Choristoneura fumiferana</name>
    <name type="common">Spruce budworm moth</name>
    <name type="synonym">Archips fumiferana</name>
    <dbReference type="NCBI Taxonomy" id="7141"/>
    <lineage>
        <taxon>Eukaryota</taxon>
        <taxon>Metazoa</taxon>
        <taxon>Ecdysozoa</taxon>
        <taxon>Arthropoda</taxon>
        <taxon>Hexapoda</taxon>
        <taxon>Insecta</taxon>
        <taxon>Pterygota</taxon>
        <taxon>Neoptera</taxon>
        <taxon>Endopterygota</taxon>
        <taxon>Lepidoptera</taxon>
        <taxon>Glossata</taxon>
        <taxon>Ditrysia</taxon>
        <taxon>Tortricoidea</taxon>
        <taxon>Tortricidae</taxon>
        <taxon>Tortricinae</taxon>
        <taxon>Choristoneura</taxon>
    </lineage>
</organism>
<protein>
    <submittedName>
        <fullName evidence="1">Uncharacterized protein</fullName>
    </submittedName>
</protein>
<proteinExistence type="predicted"/>
<dbReference type="Proteomes" id="UP001064048">
    <property type="component" value="Chromosome Z"/>
</dbReference>